<reference evidence="2" key="1">
    <citation type="submission" date="2023-06" db="EMBL/GenBank/DDBJ databases">
        <authorList>
            <consortium name="Lawrence Berkeley National Laboratory"/>
            <person name="Ahrendt S."/>
            <person name="Sahu N."/>
            <person name="Indic B."/>
            <person name="Wong-Bajracharya J."/>
            <person name="Merenyi Z."/>
            <person name="Ke H.-M."/>
            <person name="Monk M."/>
            <person name="Kocsube S."/>
            <person name="Drula E."/>
            <person name="Lipzen A."/>
            <person name="Balint B."/>
            <person name="Henrissat B."/>
            <person name="Andreopoulos B."/>
            <person name="Martin F.M."/>
            <person name="Harder C.B."/>
            <person name="Rigling D."/>
            <person name="Ford K.L."/>
            <person name="Foster G.D."/>
            <person name="Pangilinan J."/>
            <person name="Papanicolaou A."/>
            <person name="Barry K."/>
            <person name="LaButti K."/>
            <person name="Viragh M."/>
            <person name="Koriabine M."/>
            <person name="Yan M."/>
            <person name="Riley R."/>
            <person name="Champramary S."/>
            <person name="Plett K.L."/>
            <person name="Tsai I.J."/>
            <person name="Slot J."/>
            <person name="Sipos G."/>
            <person name="Plett J."/>
            <person name="Nagy L.G."/>
            <person name="Grigoriev I.V."/>
        </authorList>
    </citation>
    <scope>NUCLEOTIDE SEQUENCE</scope>
    <source>
        <strain evidence="2">ICMP 16352</strain>
    </source>
</reference>
<sequence length="73" mass="8292">MLCFWSCCLLLPKGCLFLAPLKQRKEKFLSSVRTVARTKDGEIDGDKRGHSNGPKTKIDTVVFRPVMHAHKHL</sequence>
<dbReference type="EMBL" id="JAUEPR010000001">
    <property type="protein sequence ID" value="KAK0491489.1"/>
    <property type="molecule type" value="Genomic_DNA"/>
</dbReference>
<evidence type="ECO:0000313" key="3">
    <source>
        <dbReference type="Proteomes" id="UP001175227"/>
    </source>
</evidence>
<dbReference type="AlphaFoldDB" id="A0AA39UP97"/>
<gene>
    <name evidence="2" type="ORF">IW261DRAFT_1438033</name>
</gene>
<keyword evidence="1" id="KW-0732">Signal</keyword>
<organism evidence="2 3">
    <name type="scientific">Armillaria novae-zelandiae</name>
    <dbReference type="NCBI Taxonomy" id="153914"/>
    <lineage>
        <taxon>Eukaryota</taxon>
        <taxon>Fungi</taxon>
        <taxon>Dikarya</taxon>
        <taxon>Basidiomycota</taxon>
        <taxon>Agaricomycotina</taxon>
        <taxon>Agaricomycetes</taxon>
        <taxon>Agaricomycetidae</taxon>
        <taxon>Agaricales</taxon>
        <taxon>Marasmiineae</taxon>
        <taxon>Physalacriaceae</taxon>
        <taxon>Armillaria</taxon>
    </lineage>
</organism>
<proteinExistence type="predicted"/>
<evidence type="ECO:0008006" key="4">
    <source>
        <dbReference type="Google" id="ProtNLM"/>
    </source>
</evidence>
<evidence type="ECO:0000256" key="1">
    <source>
        <dbReference type="SAM" id="SignalP"/>
    </source>
</evidence>
<keyword evidence="3" id="KW-1185">Reference proteome</keyword>
<protein>
    <recommendedName>
        <fullName evidence="4">Secreted protein</fullName>
    </recommendedName>
</protein>
<comment type="caution">
    <text evidence="2">The sequence shown here is derived from an EMBL/GenBank/DDBJ whole genome shotgun (WGS) entry which is preliminary data.</text>
</comment>
<accession>A0AA39UP97</accession>
<evidence type="ECO:0000313" key="2">
    <source>
        <dbReference type="EMBL" id="KAK0491489.1"/>
    </source>
</evidence>
<feature type="signal peptide" evidence="1">
    <location>
        <begin position="1"/>
        <end position="17"/>
    </location>
</feature>
<feature type="chain" id="PRO_5041202570" description="Secreted protein" evidence="1">
    <location>
        <begin position="18"/>
        <end position="73"/>
    </location>
</feature>
<name>A0AA39UP97_9AGAR</name>
<dbReference type="Proteomes" id="UP001175227">
    <property type="component" value="Unassembled WGS sequence"/>
</dbReference>